<protein>
    <submittedName>
        <fullName evidence="2">Integrase_H2C2 domain-containing protein</fullName>
    </submittedName>
</protein>
<dbReference type="InterPro" id="IPR043502">
    <property type="entry name" value="DNA/RNA_pol_sf"/>
</dbReference>
<dbReference type="EMBL" id="BMAU01021361">
    <property type="protein sequence ID" value="GFY22613.1"/>
    <property type="molecule type" value="Genomic_DNA"/>
</dbReference>
<accession>A0A8X6VU97</accession>
<evidence type="ECO:0000313" key="3">
    <source>
        <dbReference type="Proteomes" id="UP000887159"/>
    </source>
</evidence>
<dbReference type="PANTHER" id="PTHR47331">
    <property type="entry name" value="PHD-TYPE DOMAIN-CONTAINING PROTEIN"/>
    <property type="match status" value="1"/>
</dbReference>
<dbReference type="Gene3D" id="3.30.420.10">
    <property type="entry name" value="Ribonuclease H-like superfamily/Ribonuclease H"/>
    <property type="match status" value="1"/>
</dbReference>
<dbReference type="SUPFAM" id="SSF56672">
    <property type="entry name" value="DNA/RNA polymerases"/>
    <property type="match status" value="1"/>
</dbReference>
<dbReference type="Proteomes" id="UP000887159">
    <property type="component" value="Unassembled WGS sequence"/>
</dbReference>
<feature type="compositionally biased region" description="Basic and acidic residues" evidence="1">
    <location>
        <begin position="625"/>
        <end position="639"/>
    </location>
</feature>
<keyword evidence="3" id="KW-1185">Reference proteome</keyword>
<reference evidence="2" key="1">
    <citation type="submission" date="2020-08" db="EMBL/GenBank/DDBJ databases">
        <title>Multicomponent nature underlies the extraordinary mechanical properties of spider dragline silk.</title>
        <authorList>
            <person name="Kono N."/>
            <person name="Nakamura H."/>
            <person name="Mori M."/>
            <person name="Yoshida Y."/>
            <person name="Ohtoshi R."/>
            <person name="Malay A.D."/>
            <person name="Moran D.A.P."/>
            <person name="Tomita M."/>
            <person name="Numata K."/>
            <person name="Arakawa K."/>
        </authorList>
    </citation>
    <scope>NUCLEOTIDE SEQUENCE</scope>
</reference>
<organism evidence="2 3">
    <name type="scientific">Trichonephila clavipes</name>
    <name type="common">Golden silk orbweaver</name>
    <name type="synonym">Nephila clavipes</name>
    <dbReference type="NCBI Taxonomy" id="2585209"/>
    <lineage>
        <taxon>Eukaryota</taxon>
        <taxon>Metazoa</taxon>
        <taxon>Ecdysozoa</taxon>
        <taxon>Arthropoda</taxon>
        <taxon>Chelicerata</taxon>
        <taxon>Arachnida</taxon>
        <taxon>Araneae</taxon>
        <taxon>Araneomorphae</taxon>
        <taxon>Entelegynae</taxon>
        <taxon>Araneoidea</taxon>
        <taxon>Nephilidae</taxon>
        <taxon>Trichonephila</taxon>
    </lineage>
</organism>
<feature type="region of interest" description="Disordered" evidence="1">
    <location>
        <begin position="619"/>
        <end position="657"/>
    </location>
</feature>
<proteinExistence type="predicted"/>
<dbReference type="GO" id="GO:0071897">
    <property type="term" value="P:DNA biosynthetic process"/>
    <property type="evidence" value="ECO:0007669"/>
    <property type="project" value="UniProtKB-ARBA"/>
</dbReference>
<dbReference type="GO" id="GO:0003676">
    <property type="term" value="F:nucleic acid binding"/>
    <property type="evidence" value="ECO:0007669"/>
    <property type="project" value="InterPro"/>
</dbReference>
<evidence type="ECO:0000313" key="2">
    <source>
        <dbReference type="EMBL" id="GFY22613.1"/>
    </source>
</evidence>
<sequence>MLERFRLYRFGVSADIRKAFLQISLYEQDRNFLRFLWHSEEGELIHYRHHRVVFGVSSSPFLLGSTIQYHLEKKLEEAKQGRGKYPECIVQKLMSSFYVDNCLASVQTQSELDGFIDVATEIMAERKFDLRGWEHSNTSDPIESPTNVLGMIWDRHCDTLSLNIPNLRELIEEREEPWGVFVYNRVQEIRKLTPVKAWRHVPGSLNPADCPNRGCSAKQLCSSKWWEGPNWLHFSPQGWPISDLEVDVNEVEVDKERRAIVTSMMNVQTTDIKSHYFSTYSRNNIVVAWMLRFIHSVSNAIKLKGSLGYEEFKRAEVLVFKSLQSNFSQDERLLAKMQAFRDEDGLLRIRTKLADSYEKEDFKFPILLPANDVVVKLIREQHVKAMYAGSILRASLREKFWIIRAKRLVKQVLFECVICKRYKAKHVEVPFAPLPRDRVTQTKVFEVTGVDFPGTNNALRTLDWDKIVVYSTAQKITWKFIPPTAAWWGGWWERTVRMLKELLRGVLGKYIVNYEELLTIVCDCESIINARPLTCIHEDQNELLPLSPAMFIHGNSNCETPDLDQVDRSSLVKRTKYLQKLREDLRQRIRTFHGERIRPFQRLYPLEVSAKTKIGVLKAPGKDSLPVEKTPESSTDHVSDSPTDYVPDSPVESIDNS</sequence>
<gene>
    <name evidence="2" type="primary">AVEN_230738_1</name>
    <name evidence="2" type="ORF">TNCV_2178741</name>
</gene>
<evidence type="ECO:0000256" key="1">
    <source>
        <dbReference type="SAM" id="MobiDB-lite"/>
    </source>
</evidence>
<comment type="caution">
    <text evidence="2">The sequence shown here is derived from an EMBL/GenBank/DDBJ whole genome shotgun (WGS) entry which is preliminary data.</text>
</comment>
<dbReference type="AlphaFoldDB" id="A0A8X6VU97"/>
<name>A0A8X6VU97_TRICX</name>
<dbReference type="InterPro" id="IPR036397">
    <property type="entry name" value="RNaseH_sf"/>
</dbReference>